<dbReference type="Proteomes" id="UP000265520">
    <property type="component" value="Unassembled WGS sequence"/>
</dbReference>
<keyword evidence="2" id="KW-1185">Reference proteome</keyword>
<evidence type="ECO:0000313" key="1">
    <source>
        <dbReference type="EMBL" id="MCI97904.1"/>
    </source>
</evidence>
<proteinExistence type="predicted"/>
<dbReference type="AlphaFoldDB" id="A0A392WBA8"/>
<dbReference type="EMBL" id="LXQA011457934">
    <property type="protein sequence ID" value="MCI97904.1"/>
    <property type="molecule type" value="Genomic_DNA"/>
</dbReference>
<evidence type="ECO:0000313" key="2">
    <source>
        <dbReference type="Proteomes" id="UP000265520"/>
    </source>
</evidence>
<sequence length="30" mass="2974">ASATSGTTIEAVNAAAVSPVTTFFFVEALT</sequence>
<organism evidence="1 2">
    <name type="scientific">Trifolium medium</name>
    <dbReference type="NCBI Taxonomy" id="97028"/>
    <lineage>
        <taxon>Eukaryota</taxon>
        <taxon>Viridiplantae</taxon>
        <taxon>Streptophyta</taxon>
        <taxon>Embryophyta</taxon>
        <taxon>Tracheophyta</taxon>
        <taxon>Spermatophyta</taxon>
        <taxon>Magnoliopsida</taxon>
        <taxon>eudicotyledons</taxon>
        <taxon>Gunneridae</taxon>
        <taxon>Pentapetalae</taxon>
        <taxon>rosids</taxon>
        <taxon>fabids</taxon>
        <taxon>Fabales</taxon>
        <taxon>Fabaceae</taxon>
        <taxon>Papilionoideae</taxon>
        <taxon>50 kb inversion clade</taxon>
        <taxon>NPAAA clade</taxon>
        <taxon>Hologalegina</taxon>
        <taxon>IRL clade</taxon>
        <taxon>Trifolieae</taxon>
        <taxon>Trifolium</taxon>
    </lineage>
</organism>
<protein>
    <submittedName>
        <fullName evidence="1">Uncharacterized protein</fullName>
    </submittedName>
</protein>
<name>A0A392WBA8_9FABA</name>
<comment type="caution">
    <text evidence="1">The sequence shown here is derived from an EMBL/GenBank/DDBJ whole genome shotgun (WGS) entry which is preliminary data.</text>
</comment>
<accession>A0A392WBA8</accession>
<feature type="non-terminal residue" evidence="1">
    <location>
        <position position="1"/>
    </location>
</feature>
<reference evidence="1 2" key="1">
    <citation type="journal article" date="2018" name="Front. Plant Sci.">
        <title>Red Clover (Trifolium pratense) and Zigzag Clover (T. medium) - A Picture of Genomic Similarities and Differences.</title>
        <authorList>
            <person name="Dluhosova J."/>
            <person name="Istvanek J."/>
            <person name="Nedelnik J."/>
            <person name="Repkova J."/>
        </authorList>
    </citation>
    <scope>NUCLEOTIDE SEQUENCE [LARGE SCALE GENOMIC DNA]</scope>
    <source>
        <strain evidence="2">cv. 10/8</strain>
        <tissue evidence="1">Leaf</tissue>
    </source>
</reference>